<dbReference type="AlphaFoldDB" id="A0A919SCZ7"/>
<name>A0A919SCZ7_9ACTN</name>
<reference evidence="1" key="1">
    <citation type="submission" date="2021-03" db="EMBL/GenBank/DDBJ databases">
        <title>Whole genome shotgun sequence of Actinoplanes auranticolor NBRC 12245.</title>
        <authorList>
            <person name="Komaki H."/>
            <person name="Tamura T."/>
        </authorList>
    </citation>
    <scope>NUCLEOTIDE SEQUENCE</scope>
    <source>
        <strain evidence="1">NBRC 12245</strain>
    </source>
</reference>
<evidence type="ECO:0000313" key="2">
    <source>
        <dbReference type="Proteomes" id="UP000681340"/>
    </source>
</evidence>
<comment type="caution">
    <text evidence="1">The sequence shown here is derived from an EMBL/GenBank/DDBJ whole genome shotgun (WGS) entry which is preliminary data.</text>
</comment>
<protein>
    <recommendedName>
        <fullName evidence="3">Helix-turn-helix protein</fullName>
    </recommendedName>
</protein>
<evidence type="ECO:0000313" key="1">
    <source>
        <dbReference type="EMBL" id="GIM69412.1"/>
    </source>
</evidence>
<evidence type="ECO:0008006" key="3">
    <source>
        <dbReference type="Google" id="ProtNLM"/>
    </source>
</evidence>
<dbReference type="Proteomes" id="UP000681340">
    <property type="component" value="Unassembled WGS sequence"/>
</dbReference>
<gene>
    <name evidence="1" type="ORF">Aau02nite_35900</name>
</gene>
<dbReference type="EMBL" id="BOQL01000027">
    <property type="protein sequence ID" value="GIM69412.1"/>
    <property type="molecule type" value="Genomic_DNA"/>
</dbReference>
<keyword evidence="2" id="KW-1185">Reference proteome</keyword>
<proteinExistence type="predicted"/>
<sequence>MDSRAQPPLTGFAVRLRDLRRRAGEPSLRELERLTRRTGRPYPRATIDDKLHGRTLPDWEFVAAFVEVCHRHAGWRGPPDLDGWRAEHRRVLTQLAGQGAGQRRATEAADALAGDDPLAVTVKLADVSYLIVRGPDGVLSTRSHITLVRSPSSETGPAPVHIPVTGHNVFLDLTAGPDSDITLDRLRAQVTRRESVTTDGVSPALPRQPDLVLSADLQEPARWAAAAFEPLEIPHYEVVLDADPAVVRTARDAPTDAHPGGCRTDRRWCPREERPAWSWRR</sequence>
<accession>A0A919SCZ7</accession>
<dbReference type="RefSeq" id="WP_212989575.1">
    <property type="nucleotide sequence ID" value="NZ_BAABEA010000021.1"/>
</dbReference>
<organism evidence="1 2">
    <name type="scientific">Actinoplanes auranticolor</name>
    <dbReference type="NCBI Taxonomy" id="47988"/>
    <lineage>
        <taxon>Bacteria</taxon>
        <taxon>Bacillati</taxon>
        <taxon>Actinomycetota</taxon>
        <taxon>Actinomycetes</taxon>
        <taxon>Micromonosporales</taxon>
        <taxon>Micromonosporaceae</taxon>
        <taxon>Actinoplanes</taxon>
    </lineage>
</organism>